<dbReference type="Proteomes" id="UP000019229">
    <property type="component" value="Chromosome"/>
</dbReference>
<evidence type="ECO:0000313" key="1">
    <source>
        <dbReference type="EMBL" id="AHH45373.1"/>
    </source>
</evidence>
<protein>
    <submittedName>
        <fullName evidence="1">Uncharacterized protein</fullName>
    </submittedName>
</protein>
<organism evidence="1 2">
    <name type="scientific">Mesomycoplasma bovoculi M165/69</name>
    <dbReference type="NCBI Taxonomy" id="743966"/>
    <lineage>
        <taxon>Bacteria</taxon>
        <taxon>Bacillati</taxon>
        <taxon>Mycoplasmatota</taxon>
        <taxon>Mycoplasmoidales</taxon>
        <taxon>Metamycoplasmataceae</taxon>
        <taxon>Mesomycoplasma</taxon>
    </lineage>
</organism>
<evidence type="ECO:0000313" key="2">
    <source>
        <dbReference type="Proteomes" id="UP000019229"/>
    </source>
</evidence>
<gene>
    <name evidence="1" type="ORF">MYB_01825</name>
</gene>
<name>W5V0S5_9BACT</name>
<dbReference type="KEGG" id="mbc:MYB_01825"/>
<reference evidence="1 2" key="1">
    <citation type="journal article" date="2014" name="Genome Announc.">
        <title>Complete Genome Sequence of Mycoplasma bovoculi Strain M165/69T (ATCC 29104).</title>
        <authorList>
            <person name="Calcutt M.J."/>
            <person name="Foecking M.F."/>
        </authorList>
    </citation>
    <scope>NUCLEOTIDE SEQUENCE [LARGE SCALE GENOMIC DNA]</scope>
    <source>
        <strain evidence="1">M165/69</strain>
    </source>
</reference>
<sequence>MGSNNLSSILNLDLSKSTNEINEQEIWDNPETQEIVKKLNISFEEFKEHISLFLVQLQNKDKNLNFTIERNNKNKLIRKVYFINKPEVDFRGFLIYKEEGFAEYEDIFEKIKNIDKSPDLSKIFTFYKNNLSKILKQNKWIFWYGGTSNWRSTLLKFLAIMFAKKEKTVVYFDMKDFYWWMYSKPKSEYYNIIRKIKTADVFILDGVSFESLNLWTTELINQILNSRSFHNDKITFISSNQDITQLQNTISTNKNKLNYFLECKKFIDLIKNQSRMESFGDIENKDNLSSENY</sequence>
<accession>W5V0S5</accession>
<dbReference type="STRING" id="743966.MYB_01825"/>
<dbReference type="EMBL" id="CP007154">
    <property type="protein sequence ID" value="AHH45373.1"/>
    <property type="molecule type" value="Genomic_DNA"/>
</dbReference>
<keyword evidence="2" id="KW-1185">Reference proteome</keyword>
<dbReference type="AlphaFoldDB" id="W5V0S5"/>
<dbReference type="PATRIC" id="fig|743966.3.peg.369"/>
<dbReference type="SUPFAM" id="SSF52540">
    <property type="entry name" value="P-loop containing nucleoside triphosphate hydrolases"/>
    <property type="match status" value="1"/>
</dbReference>
<proteinExistence type="predicted"/>
<dbReference type="InterPro" id="IPR027417">
    <property type="entry name" value="P-loop_NTPase"/>
</dbReference>
<dbReference type="Gene3D" id="3.40.50.300">
    <property type="entry name" value="P-loop containing nucleotide triphosphate hydrolases"/>
    <property type="match status" value="1"/>
</dbReference>
<dbReference type="eggNOG" id="ENOG5030N5N">
    <property type="taxonomic scope" value="Bacteria"/>
</dbReference>
<dbReference type="HOGENOM" id="CLU_1132607_0_0_14"/>